<protein>
    <submittedName>
        <fullName evidence="1">Fe-S cluster assembly protein IscX</fullName>
    </submittedName>
</protein>
<dbReference type="PANTHER" id="PTHR37532:SF1">
    <property type="entry name" value="PROTEIN ISCX"/>
    <property type="match status" value="1"/>
</dbReference>
<proteinExistence type="predicted"/>
<dbReference type="AlphaFoldDB" id="A0A937HWE3"/>
<dbReference type="EMBL" id="JADHQC010000013">
    <property type="protein sequence ID" value="MBL6811810.1"/>
    <property type="molecule type" value="Genomic_DNA"/>
</dbReference>
<name>A0A937HWE3_9GAMM</name>
<dbReference type="InterPro" id="IPR036762">
    <property type="entry name" value="IscX-like_sf"/>
</dbReference>
<dbReference type="InterPro" id="IPR007479">
    <property type="entry name" value="ISC_FeS_clus_asmbl_IscsX"/>
</dbReference>
<comment type="caution">
    <text evidence="1">The sequence shown here is derived from an EMBL/GenBank/DDBJ whole genome shotgun (WGS) entry which is preliminary data.</text>
</comment>
<organism evidence="1 2">
    <name type="scientific">SAR86 cluster bacterium</name>
    <dbReference type="NCBI Taxonomy" id="2030880"/>
    <lineage>
        <taxon>Bacteria</taxon>
        <taxon>Pseudomonadati</taxon>
        <taxon>Pseudomonadota</taxon>
        <taxon>Gammaproteobacteria</taxon>
        <taxon>SAR86 cluster</taxon>
    </lineage>
</organism>
<evidence type="ECO:0000313" key="2">
    <source>
        <dbReference type="Proteomes" id="UP000744438"/>
    </source>
</evidence>
<dbReference type="GO" id="GO:0005829">
    <property type="term" value="C:cytosol"/>
    <property type="evidence" value="ECO:0007669"/>
    <property type="project" value="TreeGrafter"/>
</dbReference>
<dbReference type="SUPFAM" id="SSF140319">
    <property type="entry name" value="IscX-like"/>
    <property type="match status" value="1"/>
</dbReference>
<gene>
    <name evidence="1" type="primary">iscX</name>
    <name evidence="1" type="ORF">ISQ63_02870</name>
</gene>
<dbReference type="Proteomes" id="UP000744438">
    <property type="component" value="Unassembled WGS sequence"/>
</dbReference>
<accession>A0A937HWE3</accession>
<evidence type="ECO:0000313" key="1">
    <source>
        <dbReference type="EMBL" id="MBL6811810.1"/>
    </source>
</evidence>
<dbReference type="NCBIfam" id="TIGR03412">
    <property type="entry name" value="iscX_yfhJ"/>
    <property type="match status" value="1"/>
</dbReference>
<reference evidence="1" key="1">
    <citation type="submission" date="2020-10" db="EMBL/GenBank/DDBJ databases">
        <title>Microbiome of the Black Sea water column analyzed by genome centric metagenomics.</title>
        <authorList>
            <person name="Cabello-Yeves P.J."/>
            <person name="Callieri C."/>
            <person name="Picazo A."/>
            <person name="Mehrshad M."/>
            <person name="Haro-Moreno J.M."/>
            <person name="Roda-Garcia J."/>
            <person name="Dzembekova N."/>
            <person name="Slabakova V."/>
            <person name="Slabakova N."/>
            <person name="Moncheva S."/>
            <person name="Rodriguez-Valera F."/>
        </authorList>
    </citation>
    <scope>NUCLEOTIDE SEQUENCE</scope>
    <source>
        <strain evidence="1">BS307-5m-G49</strain>
    </source>
</reference>
<dbReference type="Gene3D" id="1.10.10.600">
    <property type="entry name" value="IscX-like"/>
    <property type="match status" value="1"/>
</dbReference>
<dbReference type="PANTHER" id="PTHR37532">
    <property type="entry name" value="PROTEIN ISCX"/>
    <property type="match status" value="1"/>
</dbReference>
<dbReference type="GO" id="GO:0008198">
    <property type="term" value="F:ferrous iron binding"/>
    <property type="evidence" value="ECO:0007669"/>
    <property type="project" value="TreeGrafter"/>
</dbReference>
<dbReference type="Pfam" id="PF04384">
    <property type="entry name" value="Fe-S_assembly"/>
    <property type="match status" value="1"/>
</dbReference>
<dbReference type="GO" id="GO:0016226">
    <property type="term" value="P:iron-sulfur cluster assembly"/>
    <property type="evidence" value="ECO:0007669"/>
    <property type="project" value="InterPro"/>
</dbReference>
<sequence>MDWSDTYDIVDSLCEKYPNEEPEKLLFLDLMNMVTSLEGFEGKKENCNERILEAIQAIWIEEKD</sequence>